<feature type="chain" id="PRO_5038606795" evidence="2">
    <location>
        <begin position="27"/>
        <end position="587"/>
    </location>
</feature>
<feature type="region of interest" description="Disordered" evidence="1">
    <location>
        <begin position="371"/>
        <end position="396"/>
    </location>
</feature>
<sequence>MRGSSLRKRTLGFVALGAAASILLSACGGGGSNGGDSASDAAFDQGSTEVVNASDQTGGTLRYAISSDFDSTDPGDTYYGFSWNFTRYYARTLLAFTPAPAQESTELTTDMAAGMPEPNEDFTEWTIKIQEGLKYEDGSEITAQDIKYAIARSNYNGGELPNGPRYFEAHLDQEPFNVYEVDDPLETFTAVETPDDYTLVFHLKDPFSEFPYVLTQPQTAPVPVEADRGALYKEKVLSSGPYKFEGNYEPGVQLNLVRNEHWDAETDPIRPALPDEVTVQIGIDQDEIDQRLVNGDLDVDLSGVGVGPAMKSSLLTDEDAQANLDNPYSGALRYVNIHTPVIEDVACRQAIMYAADRDSLHRAWGGETGGDIATNLLPPTIQGSNPESDLYPSDDDKGDLAAAEAKLEECGEAEGFSTTIAVRDGRPNDIATAESLQESLKRVGIEVDIQTFPAEDFFAQYAGSQDYVRENNIGLSVSGWIPDWATGYGFASKITDGDAIQATGNYNTSELDDPEINALWDEALATEDPDERASIYEQIDTLVMEQAAILPVVFDRALFYRSDELTNVYYTSSYAMYDFMALGVDRG</sequence>
<dbReference type="GO" id="GO:0043190">
    <property type="term" value="C:ATP-binding cassette (ABC) transporter complex"/>
    <property type="evidence" value="ECO:0007669"/>
    <property type="project" value="InterPro"/>
</dbReference>
<evidence type="ECO:0000256" key="2">
    <source>
        <dbReference type="SAM" id="SignalP"/>
    </source>
</evidence>
<dbReference type="Gene3D" id="3.10.105.10">
    <property type="entry name" value="Dipeptide-binding Protein, Domain 3"/>
    <property type="match status" value="1"/>
</dbReference>
<dbReference type="STRING" id="446468.Ndas_1553"/>
<dbReference type="GO" id="GO:0015833">
    <property type="term" value="P:peptide transport"/>
    <property type="evidence" value="ECO:0007669"/>
    <property type="project" value="TreeGrafter"/>
</dbReference>
<dbReference type="HOGENOM" id="CLU_017028_9_0_11"/>
<dbReference type="AlphaFoldDB" id="D7B421"/>
<dbReference type="PROSITE" id="PS51257">
    <property type="entry name" value="PROKAR_LIPOPROTEIN"/>
    <property type="match status" value="1"/>
</dbReference>
<name>D7B421_NOCDD</name>
<evidence type="ECO:0000313" key="4">
    <source>
        <dbReference type="EMBL" id="ADH66982.1"/>
    </source>
</evidence>
<dbReference type="InterPro" id="IPR030678">
    <property type="entry name" value="Peptide/Ni-bd"/>
</dbReference>
<protein>
    <submittedName>
        <fullName evidence="4">Extracellular solute-binding protein family 5</fullName>
    </submittedName>
</protein>
<dbReference type="PIRSF" id="PIRSF002741">
    <property type="entry name" value="MppA"/>
    <property type="match status" value="1"/>
</dbReference>
<dbReference type="PANTHER" id="PTHR30290:SF83">
    <property type="entry name" value="ABC TRANSPORTER SUBSTRATE-BINDING PROTEIN"/>
    <property type="match status" value="1"/>
</dbReference>
<dbReference type="GO" id="GO:1904680">
    <property type="term" value="F:peptide transmembrane transporter activity"/>
    <property type="evidence" value="ECO:0007669"/>
    <property type="project" value="TreeGrafter"/>
</dbReference>
<dbReference type="InterPro" id="IPR039424">
    <property type="entry name" value="SBP_5"/>
</dbReference>
<evidence type="ECO:0000256" key="1">
    <source>
        <dbReference type="SAM" id="MobiDB-lite"/>
    </source>
</evidence>
<feature type="signal peptide" evidence="2">
    <location>
        <begin position="1"/>
        <end position="26"/>
    </location>
</feature>
<dbReference type="Gene3D" id="3.40.190.10">
    <property type="entry name" value="Periplasmic binding protein-like II"/>
    <property type="match status" value="1"/>
</dbReference>
<dbReference type="InterPro" id="IPR000914">
    <property type="entry name" value="SBP_5_dom"/>
</dbReference>
<dbReference type="eggNOG" id="COG0747">
    <property type="taxonomic scope" value="Bacteria"/>
</dbReference>
<dbReference type="SUPFAM" id="SSF53850">
    <property type="entry name" value="Periplasmic binding protein-like II"/>
    <property type="match status" value="1"/>
</dbReference>
<keyword evidence="5" id="KW-1185">Reference proteome</keyword>
<dbReference type="PANTHER" id="PTHR30290">
    <property type="entry name" value="PERIPLASMIC BINDING COMPONENT OF ABC TRANSPORTER"/>
    <property type="match status" value="1"/>
</dbReference>
<dbReference type="Pfam" id="PF00496">
    <property type="entry name" value="SBP_bac_5"/>
    <property type="match status" value="1"/>
</dbReference>
<reference evidence="4 5" key="1">
    <citation type="journal article" date="2010" name="Stand. Genomic Sci.">
        <title>Complete genome sequence of Nocardiopsis dassonvillei type strain (IMRU 509).</title>
        <authorList>
            <person name="Sun H."/>
            <person name="Lapidus A."/>
            <person name="Nolan M."/>
            <person name="Lucas S."/>
            <person name="Del Rio T.G."/>
            <person name="Tice H."/>
            <person name="Cheng J.F."/>
            <person name="Tapia R."/>
            <person name="Han C."/>
            <person name="Goodwin L."/>
            <person name="Pitluck S."/>
            <person name="Pagani I."/>
            <person name="Ivanova N."/>
            <person name="Mavromatis K."/>
            <person name="Mikhailova N."/>
            <person name="Pati A."/>
            <person name="Chen A."/>
            <person name="Palaniappan K."/>
            <person name="Land M."/>
            <person name="Hauser L."/>
            <person name="Chang Y.J."/>
            <person name="Jeffries C.D."/>
            <person name="Djao O.D."/>
            <person name="Rohde M."/>
            <person name="Sikorski J."/>
            <person name="Goker M."/>
            <person name="Woyke T."/>
            <person name="Bristow J."/>
            <person name="Eisen J.A."/>
            <person name="Markowitz V."/>
            <person name="Hugenholtz P."/>
            <person name="Kyrpides N.C."/>
            <person name="Klenk H.P."/>
        </authorList>
    </citation>
    <scope>NUCLEOTIDE SEQUENCE [LARGE SCALE GENOMIC DNA]</scope>
    <source>
        <strain evidence="5">ATCC 23218 / DSM 43111 / CIP 107115 / JCM 7437 / KCTC 9190 / NBRC 14626 / NCTC 10488 / NRRL B-5397 / IMRU 509</strain>
    </source>
</reference>
<evidence type="ECO:0000313" key="5">
    <source>
        <dbReference type="Proteomes" id="UP000002219"/>
    </source>
</evidence>
<dbReference type="KEGG" id="nda:Ndas_1553"/>
<organism evidence="4 5">
    <name type="scientific">Nocardiopsis dassonvillei (strain ATCC 23218 / DSM 43111 / CIP 107115 / JCM 7437 / KCTC 9190 / NBRC 14626 / NCTC 10488 / NRRL B-5397 / IMRU 509)</name>
    <name type="common">Actinomadura dassonvillei</name>
    <dbReference type="NCBI Taxonomy" id="446468"/>
    <lineage>
        <taxon>Bacteria</taxon>
        <taxon>Bacillati</taxon>
        <taxon>Actinomycetota</taxon>
        <taxon>Actinomycetes</taxon>
        <taxon>Streptosporangiales</taxon>
        <taxon>Nocardiopsidaceae</taxon>
        <taxon>Nocardiopsis</taxon>
    </lineage>
</organism>
<keyword evidence="2" id="KW-0732">Signal</keyword>
<dbReference type="CDD" id="cd08506">
    <property type="entry name" value="PBP2_clavulanate_OppA2"/>
    <property type="match status" value="1"/>
</dbReference>
<gene>
    <name evidence="4" type="ordered locus">Ndas_1553</name>
</gene>
<accession>D7B421</accession>
<feature type="domain" description="Solute-binding protein family 5" evidence="3">
    <location>
        <begin position="107"/>
        <end position="495"/>
    </location>
</feature>
<evidence type="ECO:0000259" key="3">
    <source>
        <dbReference type="Pfam" id="PF00496"/>
    </source>
</evidence>
<dbReference type="EMBL" id="CP002040">
    <property type="protein sequence ID" value="ADH66982.1"/>
    <property type="molecule type" value="Genomic_DNA"/>
</dbReference>
<dbReference type="GO" id="GO:0042597">
    <property type="term" value="C:periplasmic space"/>
    <property type="evidence" value="ECO:0007669"/>
    <property type="project" value="UniProtKB-ARBA"/>
</dbReference>
<dbReference type="Proteomes" id="UP000002219">
    <property type="component" value="Chromosome 1"/>
</dbReference>
<proteinExistence type="predicted"/>